<dbReference type="SUPFAM" id="SSF50129">
    <property type="entry name" value="GroES-like"/>
    <property type="match status" value="1"/>
</dbReference>
<dbReference type="EMBL" id="DTDP01000072">
    <property type="protein sequence ID" value="HGK53720.1"/>
    <property type="molecule type" value="Genomic_DNA"/>
</dbReference>
<proteinExistence type="predicted"/>
<evidence type="ECO:0000313" key="3">
    <source>
        <dbReference type="EMBL" id="HGK53720.1"/>
    </source>
</evidence>
<name>A0A7V3ZSX3_UNCW3</name>
<evidence type="ECO:0000259" key="2">
    <source>
        <dbReference type="SMART" id="SM00829"/>
    </source>
</evidence>
<dbReference type="Gene3D" id="3.90.180.10">
    <property type="entry name" value="Medium-chain alcohol dehydrogenases, catalytic domain"/>
    <property type="match status" value="1"/>
</dbReference>
<dbReference type="InterPro" id="IPR020843">
    <property type="entry name" value="ER"/>
</dbReference>
<organism evidence="3">
    <name type="scientific">candidate division WOR-3 bacterium</name>
    <dbReference type="NCBI Taxonomy" id="2052148"/>
    <lineage>
        <taxon>Bacteria</taxon>
        <taxon>Bacteria division WOR-3</taxon>
    </lineage>
</organism>
<dbReference type="InterPro" id="IPR011032">
    <property type="entry name" value="GroES-like_sf"/>
</dbReference>
<dbReference type="SUPFAM" id="SSF51735">
    <property type="entry name" value="NAD(P)-binding Rossmann-fold domains"/>
    <property type="match status" value="1"/>
</dbReference>
<dbReference type="InterPro" id="IPR013149">
    <property type="entry name" value="ADH-like_C"/>
</dbReference>
<dbReference type="Gene3D" id="3.40.50.720">
    <property type="entry name" value="NAD(P)-binding Rossmann-like Domain"/>
    <property type="match status" value="1"/>
</dbReference>
<dbReference type="PANTHER" id="PTHR44154">
    <property type="entry name" value="QUINONE OXIDOREDUCTASE"/>
    <property type="match status" value="1"/>
</dbReference>
<dbReference type="InterPro" id="IPR051603">
    <property type="entry name" value="Zinc-ADH_QOR/CCCR"/>
</dbReference>
<dbReference type="SMART" id="SM00829">
    <property type="entry name" value="PKS_ER"/>
    <property type="match status" value="1"/>
</dbReference>
<feature type="domain" description="Enoyl reductase (ER)" evidence="2">
    <location>
        <begin position="10"/>
        <end position="337"/>
    </location>
</feature>
<dbReference type="PANTHER" id="PTHR44154:SF1">
    <property type="entry name" value="QUINONE OXIDOREDUCTASE"/>
    <property type="match status" value="1"/>
</dbReference>
<gene>
    <name evidence="3" type="ORF">ENU72_01690</name>
</gene>
<dbReference type="Pfam" id="PF00107">
    <property type="entry name" value="ADH_zinc_N"/>
    <property type="match status" value="1"/>
</dbReference>
<keyword evidence="1" id="KW-0521">NADP</keyword>
<evidence type="ECO:0000256" key="1">
    <source>
        <dbReference type="ARBA" id="ARBA00022857"/>
    </source>
</evidence>
<dbReference type="InterPro" id="IPR036291">
    <property type="entry name" value="NAD(P)-bd_dom_sf"/>
</dbReference>
<accession>A0A7V3ZSX3</accession>
<dbReference type="Pfam" id="PF08240">
    <property type="entry name" value="ADH_N"/>
    <property type="match status" value="1"/>
</dbReference>
<dbReference type="InterPro" id="IPR013154">
    <property type="entry name" value="ADH-like_N"/>
</dbReference>
<reference evidence="3" key="1">
    <citation type="journal article" date="2020" name="mSystems">
        <title>Genome- and Community-Level Interaction Insights into Carbon Utilization and Element Cycling Functions of Hydrothermarchaeota in Hydrothermal Sediment.</title>
        <authorList>
            <person name="Zhou Z."/>
            <person name="Liu Y."/>
            <person name="Xu W."/>
            <person name="Pan J."/>
            <person name="Luo Z.H."/>
            <person name="Li M."/>
        </authorList>
    </citation>
    <scope>NUCLEOTIDE SEQUENCE [LARGE SCALE GENOMIC DNA]</scope>
    <source>
        <strain evidence="3">SpSt-695</strain>
    </source>
</reference>
<sequence>MKAVYINENGPPEVIKIGEIPLRELKPNEVRIKVKAAGINHLDIWVRKGLPGLSLKFPHVLGADAAGIVEEIGENVEGIKKGDKVLIYPAIFCGRCEKCISGNENLCKEYKIFGERTQGVESEYINVPKENVFLIPENISFVEAAAIPLALLTAVQMVEKANPEPGMNCLVMAAGSGVSLNLIQILKMIKCNVFVTAGNKEKIERAKWFGADDGIVYTEDNWEKKLKNICEKIDIIFDHTGKEFWEKLIKIVNWGGKIVICGATSGYDARIDLRHVFFRQIQIIGSTMGTRRHLLKGLEYVKKGFIKISISKVLNFEKAQEAHRLIEERKVFGKIVLKF</sequence>
<dbReference type="GO" id="GO:0016491">
    <property type="term" value="F:oxidoreductase activity"/>
    <property type="evidence" value="ECO:0007669"/>
    <property type="project" value="InterPro"/>
</dbReference>
<protein>
    <submittedName>
        <fullName evidence="3">Alcohol dehydrogenase</fullName>
    </submittedName>
</protein>
<dbReference type="AlphaFoldDB" id="A0A7V3ZSX3"/>
<comment type="caution">
    <text evidence="3">The sequence shown here is derived from an EMBL/GenBank/DDBJ whole genome shotgun (WGS) entry which is preliminary data.</text>
</comment>